<dbReference type="PANTHER" id="PTHR44186">
    <property type="match status" value="1"/>
</dbReference>
<dbReference type="GO" id="GO:0036064">
    <property type="term" value="C:ciliary basal body"/>
    <property type="evidence" value="ECO:0007669"/>
    <property type="project" value="TreeGrafter"/>
</dbReference>
<dbReference type="Proteomes" id="UP001162640">
    <property type="component" value="Unassembled WGS sequence"/>
</dbReference>
<evidence type="ECO:0000313" key="5">
    <source>
        <dbReference type="EMBL" id="GMH96422.1"/>
    </source>
</evidence>
<evidence type="ECO:0000313" key="6">
    <source>
        <dbReference type="Proteomes" id="UP001162640"/>
    </source>
</evidence>
<feature type="non-terminal residue" evidence="5">
    <location>
        <position position="1"/>
    </location>
</feature>
<protein>
    <submittedName>
        <fullName evidence="5">Uncharacterized protein</fullName>
    </submittedName>
</protein>
<dbReference type="InterPro" id="IPR011990">
    <property type="entry name" value="TPR-like_helical_dom_sf"/>
</dbReference>
<dbReference type="GO" id="GO:0061512">
    <property type="term" value="P:protein localization to cilium"/>
    <property type="evidence" value="ECO:0007669"/>
    <property type="project" value="TreeGrafter"/>
</dbReference>
<evidence type="ECO:0000256" key="4">
    <source>
        <dbReference type="PROSITE-ProRule" id="PRU00339"/>
    </source>
</evidence>
<feature type="repeat" description="TPR" evidence="4">
    <location>
        <begin position="74"/>
        <end position="107"/>
    </location>
</feature>
<comment type="similarity">
    <text evidence="3">Belongs to the BBS4 family.</text>
</comment>
<reference evidence="6" key="1">
    <citation type="journal article" date="2023" name="Commun. Biol.">
        <title>Genome analysis of Parmales, the sister group of diatoms, reveals the evolutionary specialization of diatoms from phago-mixotrophs to photoautotrophs.</title>
        <authorList>
            <person name="Ban H."/>
            <person name="Sato S."/>
            <person name="Yoshikawa S."/>
            <person name="Yamada K."/>
            <person name="Nakamura Y."/>
            <person name="Ichinomiya M."/>
            <person name="Sato N."/>
            <person name="Blanc-Mathieu R."/>
            <person name="Endo H."/>
            <person name="Kuwata A."/>
            <person name="Ogata H."/>
        </authorList>
    </citation>
    <scope>NUCLEOTIDE SEQUENCE [LARGE SCALE GENOMIC DNA]</scope>
</reference>
<evidence type="ECO:0000256" key="3">
    <source>
        <dbReference type="ARBA" id="ARBA00023778"/>
    </source>
</evidence>
<comment type="caution">
    <text evidence="5">The sequence shown here is derived from an EMBL/GenBank/DDBJ whole genome shotgun (WGS) entry which is preliminary data.</text>
</comment>
<gene>
    <name evidence="5" type="ORF">TL16_g13303</name>
</gene>
<sequence>MDPLRPGTDTEEYKCWAVNSRSQRNSIFAMNHPTHTTLRSRRNWYIHSCYTSGDYKSCLAAIEEELVACAGLCEYPIYCKGLIMRHQGKVKESLQYFQAATSLSPHNVLNLKQVARSLYLLGKHRAAVDVYEETTKLGFE</sequence>
<accession>A0A9W7EZT7</accession>
<keyword evidence="1" id="KW-0677">Repeat</keyword>
<name>A0A9W7EZT7_9STRA</name>
<dbReference type="Gene3D" id="1.25.40.10">
    <property type="entry name" value="Tetratricopeptide repeat domain"/>
    <property type="match status" value="1"/>
</dbReference>
<evidence type="ECO:0000256" key="1">
    <source>
        <dbReference type="ARBA" id="ARBA00022737"/>
    </source>
</evidence>
<dbReference type="EMBL" id="BLQM01000679">
    <property type="protein sequence ID" value="GMH96422.1"/>
    <property type="molecule type" value="Genomic_DNA"/>
</dbReference>
<dbReference type="InterPro" id="IPR019734">
    <property type="entry name" value="TPR_rpt"/>
</dbReference>
<dbReference type="PROSITE" id="PS50005">
    <property type="entry name" value="TPR"/>
    <property type="match status" value="1"/>
</dbReference>
<evidence type="ECO:0000256" key="2">
    <source>
        <dbReference type="ARBA" id="ARBA00022803"/>
    </source>
</evidence>
<dbReference type="AlphaFoldDB" id="A0A9W7EZT7"/>
<dbReference type="GO" id="GO:0060271">
    <property type="term" value="P:cilium assembly"/>
    <property type="evidence" value="ECO:0007669"/>
    <property type="project" value="TreeGrafter"/>
</dbReference>
<organism evidence="5 6">
    <name type="scientific">Triparma laevis f. inornata</name>
    <dbReference type="NCBI Taxonomy" id="1714386"/>
    <lineage>
        <taxon>Eukaryota</taxon>
        <taxon>Sar</taxon>
        <taxon>Stramenopiles</taxon>
        <taxon>Ochrophyta</taxon>
        <taxon>Bolidophyceae</taxon>
        <taxon>Parmales</taxon>
        <taxon>Triparmaceae</taxon>
        <taxon>Triparma</taxon>
    </lineage>
</organism>
<dbReference type="PANTHER" id="PTHR44186:SF1">
    <property type="entry name" value="BARDET-BIEDL SYNDROME 4 PROTEIN"/>
    <property type="match status" value="1"/>
</dbReference>
<keyword evidence="2 4" id="KW-0802">TPR repeat</keyword>
<proteinExistence type="inferred from homology"/>
<dbReference type="SUPFAM" id="SSF48452">
    <property type="entry name" value="TPR-like"/>
    <property type="match status" value="1"/>
</dbReference>